<dbReference type="Gene3D" id="3.40.640.10">
    <property type="entry name" value="Type I PLP-dependent aspartate aminotransferase-like (Major domain)"/>
    <property type="match status" value="1"/>
</dbReference>
<dbReference type="PANTHER" id="PTHR46577:SF1">
    <property type="entry name" value="HTH-TYPE TRANSCRIPTIONAL REGULATORY PROTEIN GABR"/>
    <property type="match status" value="1"/>
</dbReference>
<evidence type="ECO:0000259" key="6">
    <source>
        <dbReference type="PROSITE" id="PS50949"/>
    </source>
</evidence>
<keyword evidence="4" id="KW-0238">DNA-binding</keyword>
<dbReference type="Pfam" id="PF00392">
    <property type="entry name" value="GntR"/>
    <property type="match status" value="1"/>
</dbReference>
<gene>
    <name evidence="7" type="ORF">O4H49_09965</name>
</gene>
<evidence type="ECO:0000313" key="7">
    <source>
        <dbReference type="EMBL" id="MCZ4281103.1"/>
    </source>
</evidence>
<dbReference type="Pfam" id="PF00155">
    <property type="entry name" value="Aminotran_1_2"/>
    <property type="match status" value="1"/>
</dbReference>
<feature type="domain" description="HTH gntR-type" evidence="6">
    <location>
        <begin position="1"/>
        <end position="69"/>
    </location>
</feature>
<dbReference type="InterPro" id="IPR051446">
    <property type="entry name" value="HTH_trans_reg/aminotransferase"/>
</dbReference>
<protein>
    <submittedName>
        <fullName evidence="7">PLP-dependent aminotransferase family protein</fullName>
    </submittedName>
</protein>
<evidence type="ECO:0000256" key="2">
    <source>
        <dbReference type="ARBA" id="ARBA00022898"/>
    </source>
</evidence>
<proteinExistence type="inferred from homology"/>
<dbReference type="CDD" id="cd07377">
    <property type="entry name" value="WHTH_GntR"/>
    <property type="match status" value="1"/>
</dbReference>
<keyword evidence="3" id="KW-0805">Transcription regulation</keyword>
<dbReference type="SUPFAM" id="SSF53383">
    <property type="entry name" value="PLP-dependent transferases"/>
    <property type="match status" value="1"/>
</dbReference>
<evidence type="ECO:0000256" key="3">
    <source>
        <dbReference type="ARBA" id="ARBA00023015"/>
    </source>
</evidence>
<dbReference type="GO" id="GO:0008483">
    <property type="term" value="F:transaminase activity"/>
    <property type="evidence" value="ECO:0007669"/>
    <property type="project" value="UniProtKB-KW"/>
</dbReference>
<reference evidence="7" key="1">
    <citation type="submission" date="2022-12" db="EMBL/GenBank/DDBJ databases">
        <title>Bacterial isolates from different developmental stages of Nematostella vectensis.</title>
        <authorList>
            <person name="Fraune S."/>
        </authorList>
    </citation>
    <scope>NUCLEOTIDE SEQUENCE</scope>
    <source>
        <strain evidence="7">G21630-S1</strain>
    </source>
</reference>
<comment type="caution">
    <text evidence="7">The sequence shown here is derived from an EMBL/GenBank/DDBJ whole genome shotgun (WGS) entry which is preliminary data.</text>
</comment>
<comment type="similarity">
    <text evidence="1">In the C-terminal section; belongs to the class-I pyridoxal-phosphate-dependent aminotransferase family.</text>
</comment>
<evidence type="ECO:0000256" key="4">
    <source>
        <dbReference type="ARBA" id="ARBA00023125"/>
    </source>
</evidence>
<dbReference type="PANTHER" id="PTHR46577">
    <property type="entry name" value="HTH-TYPE TRANSCRIPTIONAL REGULATORY PROTEIN GABR"/>
    <property type="match status" value="1"/>
</dbReference>
<keyword evidence="5" id="KW-0804">Transcription</keyword>
<dbReference type="SMART" id="SM00345">
    <property type="entry name" value="HTH_GNTR"/>
    <property type="match status" value="1"/>
</dbReference>
<dbReference type="InterPro" id="IPR036388">
    <property type="entry name" value="WH-like_DNA-bd_sf"/>
</dbReference>
<dbReference type="Proteomes" id="UP001069802">
    <property type="component" value="Unassembled WGS sequence"/>
</dbReference>
<dbReference type="InterPro" id="IPR004839">
    <property type="entry name" value="Aminotransferase_I/II_large"/>
</dbReference>
<dbReference type="Gene3D" id="1.10.10.10">
    <property type="entry name" value="Winged helix-like DNA-binding domain superfamily/Winged helix DNA-binding domain"/>
    <property type="match status" value="1"/>
</dbReference>
<dbReference type="SUPFAM" id="SSF46785">
    <property type="entry name" value="Winged helix' DNA-binding domain"/>
    <property type="match status" value="1"/>
</dbReference>
<accession>A0ABT4LJ30</accession>
<dbReference type="CDD" id="cd00609">
    <property type="entry name" value="AAT_like"/>
    <property type="match status" value="1"/>
</dbReference>
<keyword evidence="8" id="KW-1185">Reference proteome</keyword>
<keyword evidence="7" id="KW-0032">Aminotransferase</keyword>
<keyword evidence="2" id="KW-0663">Pyridoxal phosphate</keyword>
<keyword evidence="7" id="KW-0808">Transferase</keyword>
<name>A0ABT4LJ30_9PROT</name>
<evidence type="ECO:0000313" key="8">
    <source>
        <dbReference type="Proteomes" id="UP001069802"/>
    </source>
</evidence>
<evidence type="ECO:0000256" key="5">
    <source>
        <dbReference type="ARBA" id="ARBA00023163"/>
    </source>
</evidence>
<dbReference type="EMBL" id="JAPWGY010000003">
    <property type="protein sequence ID" value="MCZ4281103.1"/>
    <property type="molecule type" value="Genomic_DNA"/>
</dbReference>
<dbReference type="InterPro" id="IPR015421">
    <property type="entry name" value="PyrdxlP-dep_Trfase_major"/>
</dbReference>
<dbReference type="InterPro" id="IPR015424">
    <property type="entry name" value="PyrdxlP-dep_Trfase"/>
</dbReference>
<dbReference type="RefSeq" id="WP_269423283.1">
    <property type="nucleotide sequence ID" value="NZ_JAPWGY010000003.1"/>
</dbReference>
<sequence>MPLQRQLYVQIRDLVLKGRLLPGERLPSTRFLAKELSCSRNTVLGAFDLLFAEGYLEGQTGSGTFISGVLPEDLGTIAQALGEKGQTGGVRSGRGLSKRGLELAAMEKRVHRSHRVFAPGMTDLDSFPFPLWARSLARTWRYPKDEVLRNPDPCGYAPLRKTIADHLRAARGLQCDWRQVMITSGSQQAVDLMARVLLDSGDQVWFEEPGYPGLRGPLHSAGITTVPVPVDAEGLSVEAGRRLAPSARMAVVSPSHQYPLGVVMSLRRRLELLDWAIENDSWVLEDDYDSEFRFSGNPLSSLQGLEAERLQRSGQAGRVVYLGSFSKVLFHVLRLGYVVVPEDLVDSVAAARALLDDRSSLLAQPALADFMAEGHFSAHIRRMRRLYAERQICMLENIRRFLPEYLEVEPDETGLHLTAFLTDKVMKKTTDREIVRRADQEEISLSPLSLFYASPENIHQGLMMGYGACTREEIKQGCQKLAGVFMKAVT</sequence>
<dbReference type="InterPro" id="IPR000524">
    <property type="entry name" value="Tscrpt_reg_HTH_GntR"/>
</dbReference>
<dbReference type="PROSITE" id="PS50949">
    <property type="entry name" value="HTH_GNTR"/>
    <property type="match status" value="1"/>
</dbReference>
<evidence type="ECO:0000256" key="1">
    <source>
        <dbReference type="ARBA" id="ARBA00005384"/>
    </source>
</evidence>
<dbReference type="InterPro" id="IPR036390">
    <property type="entry name" value="WH_DNA-bd_sf"/>
</dbReference>
<organism evidence="7 8">
    <name type="scientific">Kiloniella laminariae</name>
    <dbReference type="NCBI Taxonomy" id="454162"/>
    <lineage>
        <taxon>Bacteria</taxon>
        <taxon>Pseudomonadati</taxon>
        <taxon>Pseudomonadota</taxon>
        <taxon>Alphaproteobacteria</taxon>
        <taxon>Rhodospirillales</taxon>
        <taxon>Kiloniellaceae</taxon>
        <taxon>Kiloniella</taxon>
    </lineage>
</organism>